<organism evidence="3 4">
    <name type="scientific">Photobacterium gaetbulicola Gung47</name>
    <dbReference type="NCBI Taxonomy" id="658445"/>
    <lineage>
        <taxon>Bacteria</taxon>
        <taxon>Pseudomonadati</taxon>
        <taxon>Pseudomonadota</taxon>
        <taxon>Gammaproteobacteria</taxon>
        <taxon>Vibrionales</taxon>
        <taxon>Vibrionaceae</taxon>
        <taxon>Photobacterium</taxon>
    </lineage>
</organism>
<dbReference type="STRING" id="658445.H744_2c1114"/>
<dbReference type="OrthoDB" id="5767686at2"/>
<protein>
    <recommendedName>
        <fullName evidence="2">Flagellar protein FlgJ N-terminal domain-containing protein</fullName>
    </recommendedName>
</protein>
<dbReference type="Pfam" id="PF10135">
    <property type="entry name" value="Rod-binding"/>
    <property type="match status" value="1"/>
</dbReference>
<dbReference type="KEGG" id="pgb:H744_2c1114"/>
<keyword evidence="1" id="KW-1005">Bacterial flagellum biogenesis</keyword>
<dbReference type="AlphaFoldDB" id="A0A0C5W8E1"/>
<dbReference type="GO" id="GO:0044781">
    <property type="term" value="P:bacterial-type flagellum organization"/>
    <property type="evidence" value="ECO:0007669"/>
    <property type="project" value="UniProtKB-KW"/>
</dbReference>
<dbReference type="InterPro" id="IPR019301">
    <property type="entry name" value="Flagellar_prot_FlgJ_N"/>
</dbReference>
<feature type="domain" description="Flagellar protein FlgJ N-terminal" evidence="2">
    <location>
        <begin position="68"/>
        <end position="120"/>
    </location>
</feature>
<dbReference type="Proteomes" id="UP000032303">
    <property type="component" value="Chromosome 2"/>
</dbReference>
<evidence type="ECO:0000313" key="4">
    <source>
        <dbReference type="Proteomes" id="UP000032303"/>
    </source>
</evidence>
<sequence>MTVTVLPVNTMALQPMATSRIAANSHMGTVTTFDSRQLTGLKGSEDPQQAIQTVAEQFESLFLQMVLKQMRKASEALNSDDDNALFGSREHKTYQEFFDGQVAIEMSKSQLGLAEVIVRQLGGDSAFKEAGHEVALTSSKAEQAPVAGSAFSQSLLHFNRGDSNV</sequence>
<dbReference type="PATRIC" id="fig|658445.3.peg.3003"/>
<evidence type="ECO:0000259" key="2">
    <source>
        <dbReference type="Pfam" id="PF10135"/>
    </source>
</evidence>
<reference evidence="3 4" key="1">
    <citation type="submission" date="2013-05" db="EMBL/GenBank/DDBJ databases">
        <title>Complete genome sequence of the lipase-producing bacterium Photobacterium gaetbulicola Gung47.</title>
        <authorList>
            <person name="Kim Y.-O."/>
        </authorList>
    </citation>
    <scope>NUCLEOTIDE SEQUENCE [LARGE SCALE GENOMIC DNA]</scope>
    <source>
        <strain evidence="3 4">Gung47</strain>
    </source>
</reference>
<keyword evidence="4" id="KW-1185">Reference proteome</keyword>
<dbReference type="EMBL" id="CP005974">
    <property type="protein sequence ID" value="AJR07801.1"/>
    <property type="molecule type" value="Genomic_DNA"/>
</dbReference>
<evidence type="ECO:0000256" key="1">
    <source>
        <dbReference type="ARBA" id="ARBA00022795"/>
    </source>
</evidence>
<name>A0A0C5W8E1_9GAMM</name>
<dbReference type="HOGENOM" id="CLU_1711712_0_0_6"/>
<accession>A0A0C5W8E1</accession>
<evidence type="ECO:0000313" key="3">
    <source>
        <dbReference type="EMBL" id="AJR07801.1"/>
    </source>
</evidence>
<proteinExistence type="predicted"/>
<gene>
    <name evidence="3" type="ORF">H744_2c1114</name>
</gene>